<evidence type="ECO:0000256" key="4">
    <source>
        <dbReference type="ARBA" id="ARBA00022840"/>
    </source>
</evidence>
<dbReference type="Gene3D" id="3.30.300.30">
    <property type="match status" value="1"/>
</dbReference>
<dbReference type="GO" id="GO:0009234">
    <property type="term" value="P:menaquinone biosynthetic process"/>
    <property type="evidence" value="ECO:0007669"/>
    <property type="project" value="UniProtKB-UniRule"/>
</dbReference>
<dbReference type="EMBL" id="NCXI01000038">
    <property type="protein sequence ID" value="PAK83564.1"/>
    <property type="molecule type" value="Genomic_DNA"/>
</dbReference>
<protein>
    <recommendedName>
        <fullName evidence="5">2-succinylbenzoate--CoA ligase</fullName>
        <ecNumber evidence="5">6.2.1.26</ecNumber>
    </recommendedName>
    <alternativeName>
        <fullName evidence="5">o-succinylbenzoyl-CoA synthetase</fullName>
        <shortName evidence="5">OSB-CoA synthetase</shortName>
    </alternativeName>
</protein>
<dbReference type="NCBIfam" id="TIGR01923">
    <property type="entry name" value="menE"/>
    <property type="match status" value="1"/>
</dbReference>
<keyword evidence="4 5" id="KW-0067">ATP-binding</keyword>
<evidence type="ECO:0000256" key="1">
    <source>
        <dbReference type="ARBA" id="ARBA00022428"/>
    </source>
</evidence>
<comment type="pathway">
    <text evidence="5">Quinol/quinone metabolism; 1,4-dihydroxy-2-naphthoate biosynthesis; 1,4-dihydroxy-2-naphthoate from chorismate: step 5/7.</text>
</comment>
<comment type="pathway">
    <text evidence="5">Quinol/quinone metabolism; menaquinone biosynthesis.</text>
</comment>
<feature type="transmembrane region" description="Helical" evidence="6">
    <location>
        <begin position="62"/>
        <end position="83"/>
    </location>
</feature>
<dbReference type="InterPro" id="IPR045851">
    <property type="entry name" value="AMP-bd_C_sf"/>
</dbReference>
<keyword evidence="6" id="KW-0472">Membrane</keyword>
<dbReference type="UniPathway" id="UPA00079"/>
<comment type="function">
    <text evidence="5">Converts 2-succinylbenzoate (OSB) to 2-succinylbenzoyl-CoA (OSB-CoA).</text>
</comment>
<keyword evidence="6" id="KW-0812">Transmembrane</keyword>
<dbReference type="Proteomes" id="UP000216802">
    <property type="component" value="Unassembled WGS sequence"/>
</dbReference>
<dbReference type="GO" id="GO:0005524">
    <property type="term" value="F:ATP binding"/>
    <property type="evidence" value="ECO:0007669"/>
    <property type="project" value="UniProtKB-KW"/>
</dbReference>
<organism evidence="9 10">
    <name type="scientific">Lentilactobacillus parakefiri</name>
    <dbReference type="NCBI Taxonomy" id="152332"/>
    <lineage>
        <taxon>Bacteria</taxon>
        <taxon>Bacillati</taxon>
        <taxon>Bacillota</taxon>
        <taxon>Bacilli</taxon>
        <taxon>Lactobacillales</taxon>
        <taxon>Lactobacillaceae</taxon>
        <taxon>Lentilactobacillus</taxon>
    </lineage>
</organism>
<evidence type="ECO:0000313" key="9">
    <source>
        <dbReference type="EMBL" id="PAK83564.1"/>
    </source>
</evidence>
<dbReference type="InterPro" id="IPR025110">
    <property type="entry name" value="AMP-bd_C"/>
</dbReference>
<evidence type="ECO:0000313" key="10">
    <source>
        <dbReference type="Proteomes" id="UP000216802"/>
    </source>
</evidence>
<dbReference type="PROSITE" id="PS00455">
    <property type="entry name" value="AMP_BINDING"/>
    <property type="match status" value="1"/>
</dbReference>
<accession>A0A269YDE4</accession>
<dbReference type="HAMAP" id="MF_00731">
    <property type="entry name" value="MenE"/>
    <property type="match status" value="1"/>
</dbReference>
<keyword evidence="3 5" id="KW-0547">Nucleotide-binding</keyword>
<dbReference type="PANTHER" id="PTHR43201:SF5">
    <property type="entry name" value="MEDIUM-CHAIN ACYL-COA LIGASE ACSF2, MITOCHONDRIAL"/>
    <property type="match status" value="1"/>
</dbReference>
<reference evidence="9 10" key="1">
    <citation type="submission" date="2017-04" db="EMBL/GenBank/DDBJ databases">
        <title>Kefir bacterial isolates.</title>
        <authorList>
            <person name="Kim Y."/>
            <person name="Blasche S."/>
            <person name="Patil K.R."/>
        </authorList>
    </citation>
    <scope>NUCLEOTIDE SEQUENCE [LARGE SCALE GENOMIC DNA]</scope>
    <source>
        <strain evidence="9 10">OG2</strain>
    </source>
</reference>
<dbReference type="Gene3D" id="3.40.50.12780">
    <property type="entry name" value="N-terminal domain of ligase-like"/>
    <property type="match status" value="1"/>
</dbReference>
<feature type="domain" description="AMP-binding enzyme C-terminal" evidence="8">
    <location>
        <begin position="391"/>
        <end position="464"/>
    </location>
</feature>
<evidence type="ECO:0000256" key="5">
    <source>
        <dbReference type="HAMAP-Rule" id="MF_00731"/>
    </source>
</evidence>
<evidence type="ECO:0000256" key="3">
    <source>
        <dbReference type="ARBA" id="ARBA00022741"/>
    </source>
</evidence>
<evidence type="ECO:0000256" key="2">
    <source>
        <dbReference type="ARBA" id="ARBA00022598"/>
    </source>
</evidence>
<dbReference type="EC" id="6.2.1.26" evidence="5"/>
<dbReference type="UniPathway" id="UPA01057">
    <property type="reaction ID" value="UER00166"/>
</dbReference>
<feature type="domain" description="AMP-dependent synthetase/ligase" evidence="7">
    <location>
        <begin position="9"/>
        <end position="340"/>
    </location>
</feature>
<dbReference type="InterPro" id="IPR000873">
    <property type="entry name" value="AMP-dep_synth/lig_dom"/>
</dbReference>
<evidence type="ECO:0000256" key="6">
    <source>
        <dbReference type="SAM" id="Phobius"/>
    </source>
</evidence>
<gene>
    <name evidence="5" type="primary">menE</name>
    <name evidence="9" type="ORF">B8W98_06295</name>
</gene>
<dbReference type="Pfam" id="PF13193">
    <property type="entry name" value="AMP-binding_C"/>
    <property type="match status" value="1"/>
</dbReference>
<keyword evidence="1 5" id="KW-0474">Menaquinone biosynthesis</keyword>
<dbReference type="InterPro" id="IPR020845">
    <property type="entry name" value="AMP-binding_CS"/>
</dbReference>
<comment type="caution">
    <text evidence="9">The sequence shown here is derived from an EMBL/GenBank/DDBJ whole genome shotgun (WGS) entry which is preliminary data.</text>
</comment>
<comment type="catalytic activity">
    <reaction evidence="5">
        <text>2-succinylbenzoate + ATP + CoA = 2-succinylbenzoyl-CoA + AMP + diphosphate</text>
        <dbReference type="Rhea" id="RHEA:17009"/>
        <dbReference type="ChEBI" id="CHEBI:18325"/>
        <dbReference type="ChEBI" id="CHEBI:30616"/>
        <dbReference type="ChEBI" id="CHEBI:33019"/>
        <dbReference type="ChEBI" id="CHEBI:57287"/>
        <dbReference type="ChEBI" id="CHEBI:57364"/>
        <dbReference type="ChEBI" id="CHEBI:456215"/>
        <dbReference type="EC" id="6.2.1.26"/>
    </reaction>
</comment>
<keyword evidence="6" id="KW-1133">Transmembrane helix</keyword>
<dbReference type="Pfam" id="PF00501">
    <property type="entry name" value="AMP-binding"/>
    <property type="match status" value="1"/>
</dbReference>
<sequence length="474" mass="52492">MKVDNWILKQAETAPDRLAVDDGKTQLTFLKLKQQVSQLAGQLKAASVLDGDRVAIMTKNSLLGYLMALAVLGSGKTIVWINWRLSDDEIKRQLSDSEPAACLVADELFRESFDQQFIPFSTITNQTAVQVTLVPEFPSQTVASIMYTSGTTGRPKGVMQTFGNHLASATASTFNLGVMPGDEWLCAVPIFHISGFSIMMRGLIYGMANRLVDHFDAELIDRVLKHEPISTISVVPYMLKQLLKYRTADNTPYQANFRCMLLGGGPIDRPTLQQCRQRQIPVVQSYGMTETCSQISALNSADADKRIGSVGKPLFLTQLTLSQANQEVLIKTPALTPGYLNRQAAFQRKLNDTGWYRTGDVGHFDEDGFLYIDGRLDDMIISGGENIFPDEVEAAYANRPDIDEIAVVGQDDAKWGQVPTAFVVSDAPLDQADLTAYGRQKLAHYKVPTRFIKIDKLPTNASGKVQRFKLKQLL</sequence>
<keyword evidence="2 5" id="KW-0436">Ligase</keyword>
<dbReference type="RefSeq" id="WP_095354700.1">
    <property type="nucleotide sequence ID" value="NZ_NCXI01000038.1"/>
</dbReference>
<comment type="similarity">
    <text evidence="5">Belongs to the ATP-dependent AMP-binding enzyme family. MenE subfamily.</text>
</comment>
<evidence type="ECO:0000259" key="7">
    <source>
        <dbReference type="Pfam" id="PF00501"/>
    </source>
</evidence>
<proteinExistence type="inferred from homology"/>
<dbReference type="InterPro" id="IPR042099">
    <property type="entry name" value="ANL_N_sf"/>
</dbReference>
<name>A0A269YDE4_9LACO</name>
<dbReference type="SUPFAM" id="SSF56801">
    <property type="entry name" value="Acetyl-CoA synthetase-like"/>
    <property type="match status" value="1"/>
</dbReference>
<dbReference type="GO" id="GO:0008756">
    <property type="term" value="F:o-succinylbenzoate-CoA ligase activity"/>
    <property type="evidence" value="ECO:0007669"/>
    <property type="project" value="UniProtKB-UniRule"/>
</dbReference>
<dbReference type="InterPro" id="IPR010192">
    <property type="entry name" value="MenE"/>
</dbReference>
<dbReference type="AlphaFoldDB" id="A0A269YDE4"/>
<evidence type="ECO:0000259" key="8">
    <source>
        <dbReference type="Pfam" id="PF13193"/>
    </source>
</evidence>
<dbReference type="PANTHER" id="PTHR43201">
    <property type="entry name" value="ACYL-COA SYNTHETASE"/>
    <property type="match status" value="1"/>
</dbReference>
<dbReference type="GO" id="GO:0031956">
    <property type="term" value="F:medium-chain fatty acid-CoA ligase activity"/>
    <property type="evidence" value="ECO:0007669"/>
    <property type="project" value="TreeGrafter"/>
</dbReference>
<dbReference type="GO" id="GO:0006631">
    <property type="term" value="P:fatty acid metabolic process"/>
    <property type="evidence" value="ECO:0007669"/>
    <property type="project" value="TreeGrafter"/>
</dbReference>
<dbReference type="NCBIfam" id="NF002966">
    <property type="entry name" value="PRK03640.1"/>
    <property type="match status" value="1"/>
</dbReference>